<dbReference type="Gene3D" id="3.90.79.10">
    <property type="entry name" value="Nucleoside Triphosphate Pyrophosphohydrolase"/>
    <property type="match status" value="1"/>
</dbReference>
<comment type="cofactor">
    <cofactor evidence="1">
        <name>Mn(2+)</name>
        <dbReference type="ChEBI" id="CHEBI:29035"/>
    </cofactor>
</comment>
<evidence type="ECO:0000256" key="1">
    <source>
        <dbReference type="ARBA" id="ARBA00001936"/>
    </source>
</evidence>
<dbReference type="OrthoDB" id="9802805at2"/>
<dbReference type="Proteomes" id="UP000298049">
    <property type="component" value="Chromosome"/>
</dbReference>
<dbReference type="AlphaFoldDB" id="A0A4P7XGI5"/>
<keyword evidence="6" id="KW-0464">Manganese</keyword>
<dbReference type="KEGG" id="hmi:soil367_06225"/>
<protein>
    <submittedName>
        <fullName evidence="8">CoA pyrophosphatase</fullName>
    </submittedName>
</protein>
<accession>A0A4P7XGI5</accession>
<reference evidence="8 9" key="1">
    <citation type="submission" date="2018-07" db="EMBL/GenBank/DDBJ databases">
        <title>Marsedoiliclastica nanhaica gen. nov. sp. nov., a novel marine hydrocarbonoclastic bacterium isolated from an in-situ enriched hydrocarbon-degrading consortium in deep-sea sediment.</title>
        <authorList>
            <person name="Dong C."/>
            <person name="Ma T."/>
            <person name="Liu R."/>
            <person name="Shao Z."/>
        </authorList>
    </citation>
    <scope>NUCLEOTIDE SEQUENCE [LARGE SCALE GENOMIC DNA]</scope>
    <source>
        <strain evidence="9">soil36-7</strain>
    </source>
</reference>
<keyword evidence="5" id="KW-0460">Magnesium</keyword>
<dbReference type="Pfam" id="PF00293">
    <property type="entry name" value="NUDIX"/>
    <property type="match status" value="1"/>
</dbReference>
<evidence type="ECO:0000313" key="8">
    <source>
        <dbReference type="EMBL" id="QCF25554.1"/>
    </source>
</evidence>
<evidence type="ECO:0000259" key="7">
    <source>
        <dbReference type="PROSITE" id="PS51462"/>
    </source>
</evidence>
<dbReference type="InterPro" id="IPR045121">
    <property type="entry name" value="CoAse"/>
</dbReference>
<comment type="cofactor">
    <cofactor evidence="2">
        <name>Mg(2+)</name>
        <dbReference type="ChEBI" id="CHEBI:18420"/>
    </cofactor>
</comment>
<dbReference type="RefSeq" id="WP_136547949.1">
    <property type="nucleotide sequence ID" value="NZ_CP031093.1"/>
</dbReference>
<name>A0A4P7XGI5_9ALTE</name>
<feature type="domain" description="Nudix hydrolase" evidence="7">
    <location>
        <begin position="21"/>
        <end position="156"/>
    </location>
</feature>
<dbReference type="PANTHER" id="PTHR12992:SF11">
    <property type="entry name" value="MITOCHONDRIAL COENZYME A DIPHOSPHATASE NUDT8"/>
    <property type="match status" value="1"/>
</dbReference>
<dbReference type="EMBL" id="CP031093">
    <property type="protein sequence ID" value="QCF25554.1"/>
    <property type="molecule type" value="Genomic_DNA"/>
</dbReference>
<evidence type="ECO:0000256" key="5">
    <source>
        <dbReference type="ARBA" id="ARBA00022842"/>
    </source>
</evidence>
<sequence length="197" mass="22107">MITTMREKLGAYTPRKLSFNYPEAGVLVPVTDSASDPEIILTQRAAHMNTHRGQVAFPGGRREQHDDDLVATALRESHEEIGLNPECVEVVAPLSQVISRYGILVSPFVGIISGQETLSPNPAEIDSIFRVPVSFFLEDRRLRTDEIRFRNVRMYVPCWEWSGYQIWGMSAIVLADFLNVAFDAGIDLTRAIAKEKT</sequence>
<dbReference type="PROSITE" id="PS51462">
    <property type="entry name" value="NUDIX"/>
    <property type="match status" value="1"/>
</dbReference>
<dbReference type="GO" id="GO:0046872">
    <property type="term" value="F:metal ion binding"/>
    <property type="evidence" value="ECO:0007669"/>
    <property type="project" value="UniProtKB-KW"/>
</dbReference>
<dbReference type="InterPro" id="IPR000086">
    <property type="entry name" value="NUDIX_hydrolase_dom"/>
</dbReference>
<dbReference type="PANTHER" id="PTHR12992">
    <property type="entry name" value="NUDIX HYDROLASE"/>
    <property type="match status" value="1"/>
</dbReference>
<keyword evidence="4" id="KW-0378">Hydrolase</keyword>
<dbReference type="GO" id="GO:0010945">
    <property type="term" value="F:coenzyme A diphosphatase activity"/>
    <property type="evidence" value="ECO:0007669"/>
    <property type="project" value="InterPro"/>
</dbReference>
<evidence type="ECO:0000256" key="6">
    <source>
        <dbReference type="ARBA" id="ARBA00023211"/>
    </source>
</evidence>
<evidence type="ECO:0000313" key="9">
    <source>
        <dbReference type="Proteomes" id="UP000298049"/>
    </source>
</evidence>
<gene>
    <name evidence="8" type="ORF">soil367_06225</name>
</gene>
<dbReference type="CDD" id="cd03426">
    <property type="entry name" value="NUDIX_CoAse_Nudt7"/>
    <property type="match status" value="1"/>
</dbReference>
<proteinExistence type="predicted"/>
<keyword evidence="9" id="KW-1185">Reference proteome</keyword>
<evidence type="ECO:0000256" key="2">
    <source>
        <dbReference type="ARBA" id="ARBA00001946"/>
    </source>
</evidence>
<organism evidence="8 9">
    <name type="scientific">Hydrocarboniclastica marina</name>
    <dbReference type="NCBI Taxonomy" id="2259620"/>
    <lineage>
        <taxon>Bacteria</taxon>
        <taxon>Pseudomonadati</taxon>
        <taxon>Pseudomonadota</taxon>
        <taxon>Gammaproteobacteria</taxon>
        <taxon>Alteromonadales</taxon>
        <taxon>Alteromonadaceae</taxon>
        <taxon>Hydrocarboniclastica</taxon>
    </lineage>
</organism>
<evidence type="ECO:0000256" key="3">
    <source>
        <dbReference type="ARBA" id="ARBA00022723"/>
    </source>
</evidence>
<dbReference type="InterPro" id="IPR015797">
    <property type="entry name" value="NUDIX_hydrolase-like_dom_sf"/>
</dbReference>
<evidence type="ECO:0000256" key="4">
    <source>
        <dbReference type="ARBA" id="ARBA00022801"/>
    </source>
</evidence>
<dbReference type="SUPFAM" id="SSF55811">
    <property type="entry name" value="Nudix"/>
    <property type="match status" value="1"/>
</dbReference>
<keyword evidence="3" id="KW-0479">Metal-binding</keyword>